<evidence type="ECO:0000256" key="4">
    <source>
        <dbReference type="PROSITE-ProRule" id="PRU00335"/>
    </source>
</evidence>
<dbReference type="GO" id="GO:0003700">
    <property type="term" value="F:DNA-binding transcription factor activity"/>
    <property type="evidence" value="ECO:0007669"/>
    <property type="project" value="TreeGrafter"/>
</dbReference>
<dbReference type="SUPFAM" id="SSF46689">
    <property type="entry name" value="Homeodomain-like"/>
    <property type="match status" value="1"/>
</dbReference>
<gene>
    <name evidence="6" type="ORF">ESP51_00335</name>
</gene>
<proteinExistence type="predicted"/>
<dbReference type="InterPro" id="IPR001647">
    <property type="entry name" value="HTH_TetR"/>
</dbReference>
<evidence type="ECO:0000259" key="5">
    <source>
        <dbReference type="PROSITE" id="PS50977"/>
    </source>
</evidence>
<dbReference type="AlphaFoldDB" id="A0A4Q2L4P0"/>
<dbReference type="SUPFAM" id="SSF48498">
    <property type="entry name" value="Tetracyclin repressor-like, C-terminal domain"/>
    <property type="match status" value="1"/>
</dbReference>
<dbReference type="RefSeq" id="WP_129518888.1">
    <property type="nucleotide sequence ID" value="NZ_SDPN01000001.1"/>
</dbReference>
<evidence type="ECO:0000313" key="7">
    <source>
        <dbReference type="Proteomes" id="UP000293865"/>
    </source>
</evidence>
<keyword evidence="7" id="KW-1185">Reference proteome</keyword>
<keyword evidence="1" id="KW-0805">Transcription regulation</keyword>
<dbReference type="PROSITE" id="PS50977">
    <property type="entry name" value="HTH_TETR_2"/>
    <property type="match status" value="1"/>
</dbReference>
<accession>A0A4Q2L4P0</accession>
<evidence type="ECO:0000256" key="1">
    <source>
        <dbReference type="ARBA" id="ARBA00023015"/>
    </source>
</evidence>
<dbReference type="InterPro" id="IPR050109">
    <property type="entry name" value="HTH-type_TetR-like_transc_reg"/>
</dbReference>
<dbReference type="InterPro" id="IPR025996">
    <property type="entry name" value="MT1864/Rv1816-like_C"/>
</dbReference>
<feature type="domain" description="HTH tetR-type" evidence="5">
    <location>
        <begin position="9"/>
        <end position="69"/>
    </location>
</feature>
<dbReference type="PANTHER" id="PTHR30055:SF220">
    <property type="entry name" value="TETR-FAMILY REGULATORY PROTEIN"/>
    <property type="match status" value="1"/>
</dbReference>
<feature type="DNA-binding region" description="H-T-H motif" evidence="4">
    <location>
        <begin position="32"/>
        <end position="51"/>
    </location>
</feature>
<keyword evidence="2 4" id="KW-0238">DNA-binding</keyword>
<dbReference type="InterPro" id="IPR009057">
    <property type="entry name" value="Homeodomain-like_sf"/>
</dbReference>
<evidence type="ECO:0000313" key="6">
    <source>
        <dbReference type="EMBL" id="RXZ73185.1"/>
    </source>
</evidence>
<dbReference type="Proteomes" id="UP000293865">
    <property type="component" value="Unassembled WGS sequence"/>
</dbReference>
<dbReference type="EMBL" id="SDPN01000001">
    <property type="protein sequence ID" value="RXZ73185.1"/>
    <property type="molecule type" value="Genomic_DNA"/>
</dbReference>
<evidence type="ECO:0000256" key="3">
    <source>
        <dbReference type="ARBA" id="ARBA00023163"/>
    </source>
</evidence>
<dbReference type="GO" id="GO:0000976">
    <property type="term" value="F:transcription cis-regulatory region binding"/>
    <property type="evidence" value="ECO:0007669"/>
    <property type="project" value="TreeGrafter"/>
</dbReference>
<dbReference type="Pfam" id="PF00440">
    <property type="entry name" value="TetR_N"/>
    <property type="match status" value="1"/>
</dbReference>
<reference evidence="6 7" key="1">
    <citation type="submission" date="2019-01" db="EMBL/GenBank/DDBJ databases">
        <title>Agromyces.</title>
        <authorList>
            <person name="Li J."/>
        </authorList>
    </citation>
    <scope>NUCLEOTIDE SEQUENCE [LARGE SCALE GENOMIC DNA]</scope>
    <source>
        <strain evidence="6 7">DSM 15934</strain>
    </source>
</reference>
<dbReference type="Pfam" id="PF13305">
    <property type="entry name" value="TetR_C_33"/>
    <property type="match status" value="1"/>
</dbReference>
<name>A0A4Q2L4P0_9MICO</name>
<dbReference type="PANTHER" id="PTHR30055">
    <property type="entry name" value="HTH-TYPE TRANSCRIPTIONAL REGULATOR RUTR"/>
    <property type="match status" value="1"/>
</dbReference>
<keyword evidence="3" id="KW-0804">Transcription</keyword>
<dbReference type="OrthoDB" id="3173376at2"/>
<organism evidence="6 7">
    <name type="scientific">Agromyces albus</name>
    <dbReference type="NCBI Taxonomy" id="205332"/>
    <lineage>
        <taxon>Bacteria</taxon>
        <taxon>Bacillati</taxon>
        <taxon>Actinomycetota</taxon>
        <taxon>Actinomycetes</taxon>
        <taxon>Micrococcales</taxon>
        <taxon>Microbacteriaceae</taxon>
        <taxon>Agromyces</taxon>
    </lineage>
</organism>
<dbReference type="InterPro" id="IPR036271">
    <property type="entry name" value="Tet_transcr_reg_TetR-rel_C_sf"/>
</dbReference>
<dbReference type="Gene3D" id="1.10.357.10">
    <property type="entry name" value="Tetracycline Repressor, domain 2"/>
    <property type="match status" value="1"/>
</dbReference>
<sequence length="200" mass="21063">MTTGTYHRENLRETLLEFAERTVRRSGVEGLSLRQLARDANVSHGAPARHFRDKQALLEALALDGFQRLNQAMTDAAATSGSFDTRFRAIATAYVSFVVENAALLGLMYTVKHGADASETLVETGRRSMGATVALIAEAQAAGAVQSGDPERLAFVAFASVHGVAVLATSDMLDGVSVEEATDAVVDMLLSAIAAPGPLA</sequence>
<comment type="caution">
    <text evidence="6">The sequence shown here is derived from an EMBL/GenBank/DDBJ whole genome shotgun (WGS) entry which is preliminary data.</text>
</comment>
<evidence type="ECO:0000256" key="2">
    <source>
        <dbReference type="ARBA" id="ARBA00023125"/>
    </source>
</evidence>
<protein>
    <submittedName>
        <fullName evidence="6">TetR/AcrR family transcriptional regulator</fullName>
    </submittedName>
</protein>